<evidence type="ECO:0000313" key="3">
    <source>
        <dbReference type="Proteomes" id="UP001066276"/>
    </source>
</evidence>
<feature type="region of interest" description="Disordered" evidence="1">
    <location>
        <begin position="71"/>
        <end position="138"/>
    </location>
</feature>
<evidence type="ECO:0000256" key="1">
    <source>
        <dbReference type="SAM" id="MobiDB-lite"/>
    </source>
</evidence>
<comment type="caution">
    <text evidence="2">The sequence shown here is derived from an EMBL/GenBank/DDBJ whole genome shotgun (WGS) entry which is preliminary data.</text>
</comment>
<organism evidence="2 3">
    <name type="scientific">Pleurodeles waltl</name>
    <name type="common">Iberian ribbed newt</name>
    <dbReference type="NCBI Taxonomy" id="8319"/>
    <lineage>
        <taxon>Eukaryota</taxon>
        <taxon>Metazoa</taxon>
        <taxon>Chordata</taxon>
        <taxon>Craniata</taxon>
        <taxon>Vertebrata</taxon>
        <taxon>Euteleostomi</taxon>
        <taxon>Amphibia</taxon>
        <taxon>Batrachia</taxon>
        <taxon>Caudata</taxon>
        <taxon>Salamandroidea</taxon>
        <taxon>Salamandridae</taxon>
        <taxon>Pleurodelinae</taxon>
        <taxon>Pleurodeles</taxon>
    </lineage>
</organism>
<dbReference type="EMBL" id="JANPWB010000013">
    <property type="protein sequence ID" value="KAJ1110847.1"/>
    <property type="molecule type" value="Genomic_DNA"/>
</dbReference>
<sequence length="138" mass="14648">MRVWSGRRVSDPCWARVLNVSGAAPLPTAAGCHCSKDHRAMTLCCRGGEKGIGLWLERGWECERPIGDGGGLRTPAWRSPRGHLETDSPTSWRSEGAALSSCGRPPGSLLTRSSCRRTGGPRLAPGGASGAVRTHCQN</sequence>
<proteinExistence type="predicted"/>
<dbReference type="Proteomes" id="UP001066276">
    <property type="component" value="Chromosome 9"/>
</dbReference>
<dbReference type="PROSITE" id="PS51257">
    <property type="entry name" value="PROKAR_LIPOPROTEIN"/>
    <property type="match status" value="1"/>
</dbReference>
<keyword evidence="3" id="KW-1185">Reference proteome</keyword>
<gene>
    <name evidence="2" type="ORF">NDU88_008193</name>
</gene>
<reference evidence="2" key="1">
    <citation type="journal article" date="2022" name="bioRxiv">
        <title>Sequencing and chromosome-scale assembly of the giantPleurodeles waltlgenome.</title>
        <authorList>
            <person name="Brown T."/>
            <person name="Elewa A."/>
            <person name="Iarovenko S."/>
            <person name="Subramanian E."/>
            <person name="Araus A.J."/>
            <person name="Petzold A."/>
            <person name="Susuki M."/>
            <person name="Suzuki K.-i.T."/>
            <person name="Hayashi T."/>
            <person name="Toyoda A."/>
            <person name="Oliveira C."/>
            <person name="Osipova E."/>
            <person name="Leigh N.D."/>
            <person name="Simon A."/>
            <person name="Yun M.H."/>
        </authorList>
    </citation>
    <scope>NUCLEOTIDE SEQUENCE</scope>
    <source>
        <strain evidence="2">20211129_DDA</strain>
        <tissue evidence="2">Liver</tissue>
    </source>
</reference>
<dbReference type="AlphaFoldDB" id="A0AAV7N4A6"/>
<name>A0AAV7N4A6_PLEWA</name>
<evidence type="ECO:0000313" key="2">
    <source>
        <dbReference type="EMBL" id="KAJ1110847.1"/>
    </source>
</evidence>
<protein>
    <submittedName>
        <fullName evidence="2">Uncharacterized protein</fullName>
    </submittedName>
</protein>
<accession>A0AAV7N4A6</accession>